<reference evidence="1" key="1">
    <citation type="submission" date="2013-07" db="EMBL/GenBank/DDBJ databases">
        <title>The genome of an arbuscular mycorrhizal fungus provides insights into the evolution of the oldest plant symbiosis.</title>
        <authorList>
            <consortium name="DOE Joint Genome Institute"/>
            <person name="Tisserant E."/>
            <person name="Malbreil M."/>
            <person name="Kuo A."/>
            <person name="Kohler A."/>
            <person name="Symeonidi A."/>
            <person name="Balestrini R."/>
            <person name="Charron P."/>
            <person name="Duensing N."/>
            <person name="Frei-dit-Frey N."/>
            <person name="Gianinazzi-Pearson V."/>
            <person name="Gilbert B."/>
            <person name="Handa Y."/>
            <person name="Hijri M."/>
            <person name="Kaul R."/>
            <person name="Kawaguchi M."/>
            <person name="Krajinski F."/>
            <person name="Lammers P."/>
            <person name="Lapierre D."/>
            <person name="Masclaux F.G."/>
            <person name="Murat C."/>
            <person name="Morin E."/>
            <person name="Ndikumana S."/>
            <person name="Pagni M."/>
            <person name="Petitpierre D."/>
            <person name="Requena N."/>
            <person name="Rosikiewicz P."/>
            <person name="Riley R."/>
            <person name="Saito K."/>
            <person name="San Clemente H."/>
            <person name="Shapiro H."/>
            <person name="van Tuinen D."/>
            <person name="Becard G."/>
            <person name="Bonfante P."/>
            <person name="Paszkowski U."/>
            <person name="Shachar-Hill Y."/>
            <person name="Young J.P."/>
            <person name="Sanders I.R."/>
            <person name="Henrissat B."/>
            <person name="Rensing S.A."/>
            <person name="Grigoriev I.V."/>
            <person name="Corradi N."/>
            <person name="Roux C."/>
            <person name="Martin F."/>
        </authorList>
    </citation>
    <scope>NUCLEOTIDE SEQUENCE</scope>
    <source>
        <strain evidence="1">DAOM 197198</strain>
    </source>
</reference>
<feature type="non-terminal residue" evidence="1">
    <location>
        <position position="61"/>
    </location>
</feature>
<dbReference type="HOGENOM" id="CLU_2929144_0_0_1"/>
<proteinExistence type="predicted"/>
<name>U9U4C1_RHIID</name>
<accession>U9U4C1</accession>
<organism evidence="1">
    <name type="scientific">Rhizophagus irregularis (strain DAOM 181602 / DAOM 197198 / MUCL 43194)</name>
    <name type="common">Arbuscular mycorrhizal fungus</name>
    <name type="synonym">Glomus intraradices</name>
    <dbReference type="NCBI Taxonomy" id="747089"/>
    <lineage>
        <taxon>Eukaryota</taxon>
        <taxon>Fungi</taxon>
        <taxon>Fungi incertae sedis</taxon>
        <taxon>Mucoromycota</taxon>
        <taxon>Glomeromycotina</taxon>
        <taxon>Glomeromycetes</taxon>
        <taxon>Glomerales</taxon>
        <taxon>Glomeraceae</taxon>
        <taxon>Rhizophagus</taxon>
    </lineage>
</organism>
<evidence type="ECO:0000313" key="1">
    <source>
        <dbReference type="EMBL" id="ESA15215.1"/>
    </source>
</evidence>
<gene>
    <name evidence="1" type="ORF">GLOINDRAFT_346161</name>
</gene>
<sequence>MRNAYFCSKQNLALSISRSNNLAISYVIEHQDIAEINKSSGWSILLDESTTITIDKHLAIL</sequence>
<protein>
    <submittedName>
        <fullName evidence="1">Uncharacterized protein</fullName>
    </submittedName>
</protein>
<dbReference type="AlphaFoldDB" id="U9U4C1"/>
<dbReference type="EMBL" id="KI282171">
    <property type="protein sequence ID" value="ESA15215.1"/>
    <property type="molecule type" value="Genomic_DNA"/>
</dbReference>